<evidence type="ECO:0000256" key="4">
    <source>
        <dbReference type="ARBA" id="ARBA00022763"/>
    </source>
</evidence>
<dbReference type="GO" id="GO:0043590">
    <property type="term" value="C:bacterial nucleoid"/>
    <property type="evidence" value="ECO:0007669"/>
    <property type="project" value="TreeGrafter"/>
</dbReference>
<dbReference type="InterPro" id="IPR004604">
    <property type="entry name" value="DNA_recomb/repair_RecN"/>
</dbReference>
<evidence type="ECO:0000256" key="2">
    <source>
        <dbReference type="ARBA" id="ARBA00021315"/>
    </source>
</evidence>
<evidence type="ECO:0000313" key="8">
    <source>
        <dbReference type="EMBL" id="MPM40862.1"/>
    </source>
</evidence>
<dbReference type="PANTHER" id="PTHR11059:SF0">
    <property type="entry name" value="DNA REPAIR PROTEIN RECN"/>
    <property type="match status" value="1"/>
</dbReference>
<dbReference type="AlphaFoldDB" id="A0A644ZJ09"/>
<dbReference type="InterPro" id="IPR027417">
    <property type="entry name" value="P-loop_NTPase"/>
</dbReference>
<comment type="similarity">
    <text evidence="1">Belongs to the RecN family.</text>
</comment>
<dbReference type="CDD" id="cd03241">
    <property type="entry name" value="ABC_RecN"/>
    <property type="match status" value="1"/>
</dbReference>
<organism evidence="8">
    <name type="scientific">bioreactor metagenome</name>
    <dbReference type="NCBI Taxonomy" id="1076179"/>
    <lineage>
        <taxon>unclassified sequences</taxon>
        <taxon>metagenomes</taxon>
        <taxon>ecological metagenomes</taxon>
    </lineage>
</organism>
<protein>
    <recommendedName>
        <fullName evidence="2">DNA repair protein RecN</fullName>
    </recommendedName>
    <alternativeName>
        <fullName evidence="7">Recombination protein N</fullName>
    </alternativeName>
</protein>
<reference evidence="8" key="1">
    <citation type="submission" date="2019-08" db="EMBL/GenBank/DDBJ databases">
        <authorList>
            <person name="Kucharzyk K."/>
            <person name="Murdoch R.W."/>
            <person name="Higgins S."/>
            <person name="Loffler F."/>
        </authorList>
    </citation>
    <scope>NUCLEOTIDE SEQUENCE</scope>
</reference>
<proteinExistence type="inferred from homology"/>
<dbReference type="EMBL" id="VSSQ01009153">
    <property type="protein sequence ID" value="MPM40862.1"/>
    <property type="molecule type" value="Genomic_DNA"/>
</dbReference>
<evidence type="ECO:0000256" key="7">
    <source>
        <dbReference type="ARBA" id="ARBA00033408"/>
    </source>
</evidence>
<dbReference type="SUPFAM" id="SSF52540">
    <property type="entry name" value="P-loop containing nucleoside triphosphate hydrolases"/>
    <property type="match status" value="1"/>
</dbReference>
<evidence type="ECO:0000256" key="3">
    <source>
        <dbReference type="ARBA" id="ARBA00022741"/>
    </source>
</evidence>
<evidence type="ECO:0000256" key="5">
    <source>
        <dbReference type="ARBA" id="ARBA00022840"/>
    </source>
</evidence>
<name>A0A644ZJ09_9ZZZZ</name>
<accession>A0A644ZJ09</accession>
<keyword evidence="5" id="KW-0067">ATP-binding</keyword>
<dbReference type="PANTHER" id="PTHR11059">
    <property type="entry name" value="DNA REPAIR PROTEIN RECN"/>
    <property type="match status" value="1"/>
</dbReference>
<sequence length="259" mass="28500">MLNEIEERLDLLYQLKRKYGPSVADIEAYYEKALQELETIEFADQRLEELQQCCALLQEKATACATQLTAARKKAFDAFSTAIMASLRFLNMPNIKFSLIAEQTKLGPTGADAMEFFISTNPGEEPKPLAKIASGGELSRIMLAIKSVLAEKDHIPTVIYDEIDAGVSGLAAGRVGQKLQETAKSGHQVICITHTAQIAAYAQQHLLIEKSVTGERTYTKVRQLAKEERVAELARIVSGDKVTELSLANARELLELSDA</sequence>
<keyword evidence="3" id="KW-0547">Nucleotide-binding</keyword>
<keyword evidence="6" id="KW-0234">DNA repair</keyword>
<keyword evidence="4" id="KW-0227">DNA damage</keyword>
<comment type="caution">
    <text evidence="8">The sequence shown here is derived from an EMBL/GenBank/DDBJ whole genome shotgun (WGS) entry which is preliminary data.</text>
</comment>
<dbReference type="Gene3D" id="3.40.50.300">
    <property type="entry name" value="P-loop containing nucleotide triphosphate hydrolases"/>
    <property type="match status" value="1"/>
</dbReference>
<dbReference type="GO" id="GO:0009432">
    <property type="term" value="P:SOS response"/>
    <property type="evidence" value="ECO:0007669"/>
    <property type="project" value="TreeGrafter"/>
</dbReference>
<evidence type="ECO:0000256" key="6">
    <source>
        <dbReference type="ARBA" id="ARBA00023204"/>
    </source>
</evidence>
<dbReference type="GO" id="GO:0006281">
    <property type="term" value="P:DNA repair"/>
    <property type="evidence" value="ECO:0007669"/>
    <property type="project" value="UniProtKB-KW"/>
</dbReference>
<evidence type="ECO:0000256" key="1">
    <source>
        <dbReference type="ARBA" id="ARBA00009441"/>
    </source>
</evidence>
<gene>
    <name evidence="8" type="primary">recN_29</name>
    <name evidence="8" type="ORF">SDC9_87510</name>
</gene>
<dbReference type="GO" id="GO:0005524">
    <property type="term" value="F:ATP binding"/>
    <property type="evidence" value="ECO:0007669"/>
    <property type="project" value="UniProtKB-KW"/>
</dbReference>
<dbReference type="GO" id="GO:0006310">
    <property type="term" value="P:DNA recombination"/>
    <property type="evidence" value="ECO:0007669"/>
    <property type="project" value="InterPro"/>
</dbReference>